<organism evidence="1 2">
    <name type="scientific">Nonomuraea roseola</name>
    <dbReference type="NCBI Taxonomy" id="46179"/>
    <lineage>
        <taxon>Bacteria</taxon>
        <taxon>Bacillati</taxon>
        <taxon>Actinomycetota</taxon>
        <taxon>Actinomycetes</taxon>
        <taxon>Streptosporangiales</taxon>
        <taxon>Streptosporangiaceae</taxon>
        <taxon>Nonomuraea</taxon>
    </lineage>
</organism>
<comment type="caution">
    <text evidence="1">The sequence shown here is derived from an EMBL/GenBank/DDBJ whole genome shotgun (WGS) entry which is preliminary data.</text>
</comment>
<name>A0ABV5Q4T9_9ACTN</name>
<dbReference type="EMBL" id="JBHMCE010000008">
    <property type="protein sequence ID" value="MFB9530234.1"/>
    <property type="molecule type" value="Genomic_DNA"/>
</dbReference>
<evidence type="ECO:0000313" key="2">
    <source>
        <dbReference type="Proteomes" id="UP001589646"/>
    </source>
</evidence>
<proteinExistence type="predicted"/>
<keyword evidence="2" id="KW-1185">Reference proteome</keyword>
<reference evidence="1 2" key="1">
    <citation type="submission" date="2024-09" db="EMBL/GenBank/DDBJ databases">
        <authorList>
            <person name="Sun Q."/>
            <person name="Mori K."/>
        </authorList>
    </citation>
    <scope>NUCLEOTIDE SEQUENCE [LARGE SCALE GENOMIC DNA]</scope>
    <source>
        <strain evidence="1 2">JCM 3323</strain>
    </source>
</reference>
<evidence type="ECO:0000313" key="1">
    <source>
        <dbReference type="EMBL" id="MFB9530234.1"/>
    </source>
</evidence>
<gene>
    <name evidence="1" type="ORF">ACFFRN_26840</name>
</gene>
<sequence>MGSDVAKAQIDALSDPEIDVLPEIYEVLRLTPGNGRDYRQDQIRVLSAW</sequence>
<dbReference type="RefSeq" id="WP_346124968.1">
    <property type="nucleotide sequence ID" value="NZ_BAAAXC010000015.1"/>
</dbReference>
<protein>
    <submittedName>
        <fullName evidence="1">Uncharacterized protein</fullName>
    </submittedName>
</protein>
<dbReference type="Proteomes" id="UP001589646">
    <property type="component" value="Unassembled WGS sequence"/>
</dbReference>
<accession>A0ABV5Q4T9</accession>